<comment type="subunit">
    <text evidence="3">Homotetramer.</text>
</comment>
<dbReference type="InterPro" id="IPR026273">
    <property type="entry name" value="Low_specificity_L-TA_bact"/>
</dbReference>
<comment type="cofactor">
    <cofactor evidence="1 5">
        <name>pyridoxal 5'-phosphate</name>
        <dbReference type="ChEBI" id="CHEBI:597326"/>
    </cofactor>
</comment>
<comment type="catalytic activity">
    <reaction evidence="5">
        <text>L-allo-threonine = acetaldehyde + glycine</text>
        <dbReference type="Rhea" id="RHEA:26209"/>
        <dbReference type="ChEBI" id="CHEBI:15343"/>
        <dbReference type="ChEBI" id="CHEBI:57305"/>
        <dbReference type="ChEBI" id="CHEBI:58585"/>
        <dbReference type="EC" id="4.1.2.48"/>
    </reaction>
</comment>
<dbReference type="PANTHER" id="PTHR48097:SF5">
    <property type="entry name" value="LOW SPECIFICITY L-THREONINE ALDOLASE"/>
    <property type="match status" value="1"/>
</dbReference>
<evidence type="ECO:0000256" key="3">
    <source>
        <dbReference type="ARBA" id="ARBA00011881"/>
    </source>
</evidence>
<dbReference type="InterPro" id="IPR001597">
    <property type="entry name" value="ArAA_b-elim_lyase/Thr_aldolase"/>
</dbReference>
<evidence type="ECO:0000259" key="6">
    <source>
        <dbReference type="Pfam" id="PF01212"/>
    </source>
</evidence>
<dbReference type="RefSeq" id="WP_283740300.1">
    <property type="nucleotide sequence ID" value="NZ_JASJEV010000004.1"/>
</dbReference>
<dbReference type="Pfam" id="PF01212">
    <property type="entry name" value="Beta_elim_lyase"/>
    <property type="match status" value="1"/>
</dbReference>
<dbReference type="Gene3D" id="3.40.640.10">
    <property type="entry name" value="Type I PLP-dependent aspartate aminotransferase-like (Major domain)"/>
    <property type="match status" value="1"/>
</dbReference>
<dbReference type="InterPro" id="IPR015421">
    <property type="entry name" value="PyrdxlP-dep_Trfase_major"/>
</dbReference>
<gene>
    <name evidence="7" type="ORF">QNA08_08710</name>
</gene>
<accession>A0ABT7AG35</accession>
<evidence type="ECO:0000256" key="2">
    <source>
        <dbReference type="ARBA" id="ARBA00006966"/>
    </source>
</evidence>
<dbReference type="InterPro" id="IPR015424">
    <property type="entry name" value="PyrdxlP-dep_Trfase"/>
</dbReference>
<proteinExistence type="inferred from homology"/>
<reference evidence="7 8" key="1">
    <citation type="submission" date="2023-05" db="EMBL/GenBank/DDBJ databases">
        <title>Chelatococcus sp. nov., a moderately thermophilic bacterium isolated from hot spring microbial mat.</title>
        <authorList>
            <person name="Hu C.-J."/>
            <person name="Li W.-J."/>
        </authorList>
    </citation>
    <scope>NUCLEOTIDE SEQUENCE [LARGE SCALE GENOMIC DNA]</scope>
    <source>
        <strain evidence="7 8">SYSU G07232</strain>
    </source>
</reference>
<dbReference type="EMBL" id="JASJEV010000004">
    <property type="protein sequence ID" value="MDJ1158311.1"/>
    <property type="molecule type" value="Genomic_DNA"/>
</dbReference>
<organism evidence="7 8">
    <name type="scientific">Chelatococcus albus</name>
    <dbReference type="NCBI Taxonomy" id="3047466"/>
    <lineage>
        <taxon>Bacteria</taxon>
        <taxon>Pseudomonadati</taxon>
        <taxon>Pseudomonadota</taxon>
        <taxon>Alphaproteobacteria</taxon>
        <taxon>Hyphomicrobiales</taxon>
        <taxon>Chelatococcaceae</taxon>
        <taxon>Chelatococcus</taxon>
    </lineage>
</organism>
<dbReference type="PANTHER" id="PTHR48097">
    <property type="entry name" value="L-THREONINE ALDOLASE-RELATED"/>
    <property type="match status" value="1"/>
</dbReference>
<evidence type="ECO:0000313" key="7">
    <source>
        <dbReference type="EMBL" id="MDJ1158311.1"/>
    </source>
</evidence>
<keyword evidence="5 7" id="KW-0456">Lyase</keyword>
<evidence type="ECO:0000313" key="8">
    <source>
        <dbReference type="Proteomes" id="UP001321492"/>
    </source>
</evidence>
<evidence type="ECO:0000256" key="4">
    <source>
        <dbReference type="ARBA" id="ARBA00022898"/>
    </source>
</evidence>
<protein>
    <recommendedName>
        <fullName evidence="5">L-threonine aldolase</fullName>
        <ecNumber evidence="5">4.1.2.48</ecNumber>
    </recommendedName>
</protein>
<keyword evidence="8" id="KW-1185">Reference proteome</keyword>
<sequence>MNFASDNWAGAAPRVLEAVARVNEGAMRAYGGDEVTARVKARLCDVFERDLSVFLVVTGTAANALSLATLAQSWRSVLCHAEAHVVDVECGATEFYSGGAKLVGLPGVGGKVPLEAVARHLAVPRRVPHQMIPAALSLTQSTELGTVYSVDEIGALAELAHAHGLGVHLDGARFANALVRLGATPAEMTWRAGVDILSFGGTKNGCIAAEAVIVFDAERAGHIAERRMRGGHLLSKSRFVAAQLESYLAADHWLDLAAHANAAAARLAAGLARLGIRIPLAVEANQIFPILPAGVDAALRAAGAAFHPWTTASLPEGTAIGEDEVLVRLVTSFATRDEEVDRFLAVAAQGMREVNAV</sequence>
<evidence type="ECO:0000256" key="1">
    <source>
        <dbReference type="ARBA" id="ARBA00001933"/>
    </source>
</evidence>
<dbReference type="Gene3D" id="3.90.1150.10">
    <property type="entry name" value="Aspartate Aminotransferase, domain 1"/>
    <property type="match status" value="1"/>
</dbReference>
<comment type="catalytic activity">
    <reaction evidence="5">
        <text>L-threonine = acetaldehyde + glycine</text>
        <dbReference type="Rhea" id="RHEA:19625"/>
        <dbReference type="ChEBI" id="CHEBI:15343"/>
        <dbReference type="ChEBI" id="CHEBI:57305"/>
        <dbReference type="ChEBI" id="CHEBI:57926"/>
        <dbReference type="EC" id="4.1.2.48"/>
    </reaction>
</comment>
<dbReference type="InterPro" id="IPR015422">
    <property type="entry name" value="PyrdxlP-dep_Trfase_small"/>
</dbReference>
<evidence type="ECO:0000256" key="5">
    <source>
        <dbReference type="PIRNR" id="PIRNR038940"/>
    </source>
</evidence>
<dbReference type="EC" id="4.1.2.48" evidence="5"/>
<name>A0ABT7AG35_9HYPH</name>
<dbReference type="SUPFAM" id="SSF53383">
    <property type="entry name" value="PLP-dependent transferases"/>
    <property type="match status" value="1"/>
</dbReference>
<keyword evidence="4 5" id="KW-0663">Pyridoxal phosphate</keyword>
<comment type="caution">
    <text evidence="7">The sequence shown here is derived from an EMBL/GenBank/DDBJ whole genome shotgun (WGS) entry which is preliminary data.</text>
</comment>
<comment type="similarity">
    <text evidence="2 5">Belongs to the threonine aldolase family.</text>
</comment>
<dbReference type="GO" id="GO:0016829">
    <property type="term" value="F:lyase activity"/>
    <property type="evidence" value="ECO:0007669"/>
    <property type="project" value="UniProtKB-KW"/>
</dbReference>
<dbReference type="Proteomes" id="UP001321492">
    <property type="component" value="Unassembled WGS sequence"/>
</dbReference>
<dbReference type="PIRSF" id="PIRSF038940">
    <property type="entry name" value="Low_specificity_LTA"/>
    <property type="match status" value="1"/>
</dbReference>
<comment type="function">
    <text evidence="5">Catalyzes the cleavage of L-allo-threonine and L-threonine to glycine and acetaldehyde.</text>
</comment>
<feature type="domain" description="Aromatic amino acid beta-eliminating lyase/threonine aldolase" evidence="6">
    <location>
        <begin position="3"/>
        <end position="288"/>
    </location>
</feature>